<evidence type="ECO:0000256" key="1">
    <source>
        <dbReference type="ARBA" id="ARBA00004613"/>
    </source>
</evidence>
<comment type="similarity">
    <text evidence="2">Belongs to the peptidase S8 family.</text>
</comment>
<reference evidence="5 6" key="1">
    <citation type="journal article" date="2014" name="Am. J. Bot.">
        <title>Genome assembly and annotation for red clover (Trifolium pratense; Fabaceae).</title>
        <authorList>
            <person name="Istvanek J."/>
            <person name="Jaros M."/>
            <person name="Krenek A."/>
            <person name="Repkova J."/>
        </authorList>
    </citation>
    <scope>NUCLEOTIDE SEQUENCE [LARGE SCALE GENOMIC DNA]</scope>
    <source>
        <strain evidence="6">cv. Tatra</strain>
        <tissue evidence="5">Young leaves</tissue>
    </source>
</reference>
<accession>A0A2K3PBJ3</accession>
<dbReference type="STRING" id="57577.A0A2K3PBJ3"/>
<proteinExistence type="inferred from homology"/>
<sequence length="156" mass="17079">GLDEVVSIFPNKKRHLLTTKSWDFIGLAQYARTQDYESDIIIGVIDSGIWPESTSFNDKGGTPSAHIAVYKACWFNGCYEESILAAFDHAIADGVDILSVSIGEVSSNNNTYFRDSISIGAFHAMKHGVLTVVAARNNGPHFNLGQLLWLENCGVK</sequence>
<evidence type="ECO:0000313" key="5">
    <source>
        <dbReference type="EMBL" id="PNY12661.1"/>
    </source>
</evidence>
<comment type="caution">
    <text evidence="5">The sequence shown here is derived from an EMBL/GenBank/DDBJ whole genome shotgun (WGS) entry which is preliminary data.</text>
</comment>
<dbReference type="InterPro" id="IPR000209">
    <property type="entry name" value="Peptidase_S8/S53_dom"/>
</dbReference>
<evidence type="ECO:0000259" key="4">
    <source>
        <dbReference type="Pfam" id="PF00082"/>
    </source>
</evidence>
<dbReference type="EMBL" id="ASHM01005447">
    <property type="protein sequence ID" value="PNY12661.1"/>
    <property type="molecule type" value="Genomic_DNA"/>
</dbReference>
<comment type="subcellular location">
    <subcellularLocation>
        <location evidence="1">Secreted</location>
    </subcellularLocation>
</comment>
<evidence type="ECO:0000313" key="6">
    <source>
        <dbReference type="Proteomes" id="UP000236291"/>
    </source>
</evidence>
<dbReference type="GO" id="GO:0005576">
    <property type="term" value="C:extracellular region"/>
    <property type="evidence" value="ECO:0007669"/>
    <property type="project" value="UniProtKB-SubCell"/>
</dbReference>
<protein>
    <submittedName>
        <fullName evidence="5">Cucumisin-like protein</fullName>
    </submittedName>
</protein>
<evidence type="ECO:0000256" key="3">
    <source>
        <dbReference type="ARBA" id="ARBA00022729"/>
    </source>
</evidence>
<dbReference type="PANTHER" id="PTHR10795">
    <property type="entry name" value="PROPROTEIN CONVERTASE SUBTILISIN/KEXIN"/>
    <property type="match status" value="1"/>
</dbReference>
<feature type="non-terminal residue" evidence="5">
    <location>
        <position position="1"/>
    </location>
</feature>
<dbReference type="Proteomes" id="UP000236291">
    <property type="component" value="Unassembled WGS sequence"/>
</dbReference>
<dbReference type="InterPro" id="IPR045051">
    <property type="entry name" value="SBT"/>
</dbReference>
<dbReference type="SUPFAM" id="SSF52743">
    <property type="entry name" value="Subtilisin-like"/>
    <property type="match status" value="1"/>
</dbReference>
<evidence type="ECO:0000256" key="2">
    <source>
        <dbReference type="ARBA" id="ARBA00011073"/>
    </source>
</evidence>
<dbReference type="AlphaFoldDB" id="A0A2K3PBJ3"/>
<dbReference type="Gene3D" id="3.40.50.200">
    <property type="entry name" value="Peptidase S8/S53 domain"/>
    <property type="match status" value="1"/>
</dbReference>
<dbReference type="Pfam" id="PF00082">
    <property type="entry name" value="Peptidase_S8"/>
    <property type="match status" value="1"/>
</dbReference>
<name>A0A2K3PBJ3_TRIPR</name>
<keyword evidence="3" id="KW-0732">Signal</keyword>
<dbReference type="GO" id="GO:0006508">
    <property type="term" value="P:proteolysis"/>
    <property type="evidence" value="ECO:0007669"/>
    <property type="project" value="InterPro"/>
</dbReference>
<dbReference type="InterPro" id="IPR036852">
    <property type="entry name" value="Peptidase_S8/S53_dom_sf"/>
</dbReference>
<organism evidence="5 6">
    <name type="scientific">Trifolium pratense</name>
    <name type="common">Red clover</name>
    <dbReference type="NCBI Taxonomy" id="57577"/>
    <lineage>
        <taxon>Eukaryota</taxon>
        <taxon>Viridiplantae</taxon>
        <taxon>Streptophyta</taxon>
        <taxon>Embryophyta</taxon>
        <taxon>Tracheophyta</taxon>
        <taxon>Spermatophyta</taxon>
        <taxon>Magnoliopsida</taxon>
        <taxon>eudicotyledons</taxon>
        <taxon>Gunneridae</taxon>
        <taxon>Pentapetalae</taxon>
        <taxon>rosids</taxon>
        <taxon>fabids</taxon>
        <taxon>Fabales</taxon>
        <taxon>Fabaceae</taxon>
        <taxon>Papilionoideae</taxon>
        <taxon>50 kb inversion clade</taxon>
        <taxon>NPAAA clade</taxon>
        <taxon>Hologalegina</taxon>
        <taxon>IRL clade</taxon>
        <taxon>Trifolieae</taxon>
        <taxon>Trifolium</taxon>
    </lineage>
</organism>
<gene>
    <name evidence="5" type="ORF">L195_g009295</name>
</gene>
<reference evidence="5 6" key="2">
    <citation type="journal article" date="2017" name="Front. Plant Sci.">
        <title>Gene Classification and Mining of Molecular Markers Useful in Red Clover (Trifolium pratense) Breeding.</title>
        <authorList>
            <person name="Istvanek J."/>
            <person name="Dluhosova J."/>
            <person name="Dluhos P."/>
            <person name="Patkova L."/>
            <person name="Nedelnik J."/>
            <person name="Repkova J."/>
        </authorList>
    </citation>
    <scope>NUCLEOTIDE SEQUENCE [LARGE SCALE GENOMIC DNA]</scope>
    <source>
        <strain evidence="6">cv. Tatra</strain>
        <tissue evidence="5">Young leaves</tissue>
    </source>
</reference>
<dbReference type="GO" id="GO:0004252">
    <property type="term" value="F:serine-type endopeptidase activity"/>
    <property type="evidence" value="ECO:0007669"/>
    <property type="project" value="InterPro"/>
</dbReference>
<feature type="domain" description="Peptidase S8/S53" evidence="4">
    <location>
        <begin position="59"/>
        <end position="141"/>
    </location>
</feature>